<feature type="transmembrane region" description="Helical" evidence="1">
    <location>
        <begin position="270"/>
        <end position="288"/>
    </location>
</feature>
<dbReference type="eggNOG" id="COG0697">
    <property type="taxonomic scope" value="Bacteria"/>
</dbReference>
<feature type="transmembrane region" description="Helical" evidence="1">
    <location>
        <begin position="97"/>
        <end position="114"/>
    </location>
</feature>
<dbReference type="PATRIC" id="fig|1208921.3.peg.110"/>
<reference evidence="3 4" key="1">
    <citation type="journal article" date="2013" name="Genome Biol. Evol.">
        <title>Genome evolution and phylogenomic analysis of candidatus kinetoplastibacterium, the betaproteobacterial endosymbionts of strigomonas and angomonas.</title>
        <authorList>
            <person name="Alves J.M."/>
            <person name="Serrano M.G."/>
            <person name="Maia da Silva F."/>
            <person name="Voegtly L.J."/>
            <person name="Matveyev A.V."/>
            <person name="Teixeira M.M."/>
            <person name="Camargo E.P."/>
            <person name="Buck G.A."/>
        </authorList>
    </citation>
    <scope>NUCLEOTIDE SEQUENCE [LARGE SCALE GENOMIC DNA]</scope>
    <source>
        <strain evidence="3 4">TCC219</strain>
    </source>
</reference>
<feature type="transmembrane region" description="Helical" evidence="1">
    <location>
        <begin position="66"/>
        <end position="85"/>
    </location>
</feature>
<accession>M1M0K1</accession>
<feature type="transmembrane region" description="Helical" evidence="1">
    <location>
        <begin position="242"/>
        <end position="263"/>
    </location>
</feature>
<feature type="transmembrane region" description="Helical" evidence="1">
    <location>
        <begin position="34"/>
        <end position="54"/>
    </location>
</feature>
<keyword evidence="4" id="KW-1185">Reference proteome</keyword>
<evidence type="ECO:0000313" key="3">
    <source>
        <dbReference type="EMBL" id="AGF48834.1"/>
    </source>
</evidence>
<dbReference type="Gene3D" id="1.10.3730.20">
    <property type="match status" value="1"/>
</dbReference>
<dbReference type="AlphaFoldDB" id="M1M0K1"/>
<feature type="transmembrane region" description="Helical" evidence="1">
    <location>
        <begin position="182"/>
        <end position="200"/>
    </location>
</feature>
<dbReference type="RefSeq" id="WP_015389319.1">
    <property type="nucleotide sequence ID" value="NC_020284.1"/>
</dbReference>
<dbReference type="InterPro" id="IPR037185">
    <property type="entry name" value="EmrE-like"/>
</dbReference>
<feature type="transmembrane region" description="Helical" evidence="1">
    <location>
        <begin position="212"/>
        <end position="230"/>
    </location>
</feature>
<keyword evidence="1" id="KW-1133">Transmembrane helix</keyword>
<dbReference type="STRING" id="1208921.ST1E_0371"/>
<evidence type="ECO:0000256" key="1">
    <source>
        <dbReference type="SAM" id="Phobius"/>
    </source>
</evidence>
<dbReference type="EMBL" id="CP003806">
    <property type="protein sequence ID" value="AGF48834.1"/>
    <property type="molecule type" value="Genomic_DNA"/>
</dbReference>
<proteinExistence type="predicted"/>
<protein>
    <recommendedName>
        <fullName evidence="2">EamA domain-containing protein</fullName>
    </recommendedName>
</protein>
<dbReference type="OrthoDB" id="1524053at2"/>
<evidence type="ECO:0000313" key="4">
    <source>
        <dbReference type="Proteomes" id="UP000011658"/>
    </source>
</evidence>
<evidence type="ECO:0000259" key="2">
    <source>
        <dbReference type="Pfam" id="PF00892"/>
    </source>
</evidence>
<gene>
    <name evidence="3" type="ORF">ST1E_0371</name>
</gene>
<dbReference type="GO" id="GO:0016020">
    <property type="term" value="C:membrane"/>
    <property type="evidence" value="ECO:0007669"/>
    <property type="project" value="InterPro"/>
</dbReference>
<dbReference type="KEGG" id="kga:ST1E_0371"/>
<sequence>MIVGFLCLSISITCSILVSIILKKNANKIDLSEIILINYIIAAFFSLLSFRIYTEYYLIYMVSGDLHTILIIGCLLPLGFISMAQSIKYFGVAKSEIFQRMSIVIPIIASFIIFNDKGCSIKTIQIIIAIFSIFLLLDKQQKHILEEKTFSDFKWPVLVCLTYGICDILFKKISSNNSLTNCLFLSFLIASIVMVIYISTIKKQFHFSKNNIINGLLIGALNWVNIISYIKAHKYLNNMPSTVFIVMNLGVVISGTIVGIFLFKEQLNKNNILGIFMAILSILISIKIRA</sequence>
<dbReference type="SUPFAM" id="SSF103481">
    <property type="entry name" value="Multidrug resistance efflux transporter EmrE"/>
    <property type="match status" value="1"/>
</dbReference>
<dbReference type="HOGENOM" id="CLU_062241_0_0_4"/>
<feature type="domain" description="EamA" evidence="2">
    <location>
        <begin position="157"/>
        <end position="285"/>
    </location>
</feature>
<organism evidence="3 4">
    <name type="scientific">Candidatus Kinetoplastidibacterium galati TCC219</name>
    <dbReference type="NCBI Taxonomy" id="1208921"/>
    <lineage>
        <taxon>Bacteria</taxon>
        <taxon>Pseudomonadati</taxon>
        <taxon>Pseudomonadota</taxon>
        <taxon>Betaproteobacteria</taxon>
        <taxon>Candidatus Kinetoplastidibacterium</taxon>
    </lineage>
</organism>
<dbReference type="Pfam" id="PF00892">
    <property type="entry name" value="EamA"/>
    <property type="match status" value="1"/>
</dbReference>
<dbReference type="Proteomes" id="UP000011658">
    <property type="component" value="Chromosome"/>
</dbReference>
<keyword evidence="1" id="KW-0472">Membrane</keyword>
<name>M1M0K1_9PROT</name>
<feature type="transmembrane region" description="Helical" evidence="1">
    <location>
        <begin position="6"/>
        <end position="22"/>
    </location>
</feature>
<keyword evidence="1" id="KW-0812">Transmembrane</keyword>
<dbReference type="InterPro" id="IPR000620">
    <property type="entry name" value="EamA_dom"/>
</dbReference>